<dbReference type="EMBL" id="JBHTKK010000010">
    <property type="protein sequence ID" value="MFD1066377.1"/>
    <property type="molecule type" value="Genomic_DNA"/>
</dbReference>
<dbReference type="PANTHER" id="PTHR38451">
    <property type="entry name" value="TRNA (ADENINE(22)-N(1))-METHYLTRANSFERASE"/>
    <property type="match status" value="1"/>
</dbReference>
<sequence length="247" mass="27852">MNQHVSLSNRLKIVAGYLPQGARFADIGSDHAYLPAYVCQKDLDAKAIAGEVNQGPLDSAKKTIRLHQLEEQVDVRLGNGLAVLREGEADQIVIAGMGGSLITSILKNQARIAKSASRIIAQPNVDAREVRRWFEQNGFILMAEEMVEEQGHIYEVLVADKQENASSPYSNDNQKKGKQFLLGPYLVKEKNAAFIEKWTLEKANLERIISQMQQAKRVNYERMSAFQTELNWIKEELYHEGTSDETY</sequence>
<accession>A0ABW3NFR6</accession>
<dbReference type="Gene3D" id="3.40.50.150">
    <property type="entry name" value="Vaccinia Virus protein VP39"/>
    <property type="match status" value="1"/>
</dbReference>
<dbReference type="InterPro" id="IPR029063">
    <property type="entry name" value="SAM-dependent_MTases_sf"/>
</dbReference>
<evidence type="ECO:0000313" key="2">
    <source>
        <dbReference type="Proteomes" id="UP001597041"/>
    </source>
</evidence>
<dbReference type="SUPFAM" id="SSF53335">
    <property type="entry name" value="S-adenosyl-L-methionine-dependent methyltransferases"/>
    <property type="match status" value="1"/>
</dbReference>
<keyword evidence="2" id="KW-1185">Reference proteome</keyword>
<dbReference type="PANTHER" id="PTHR38451:SF1">
    <property type="entry name" value="TRNA (ADENINE(22)-N(1))-METHYLTRANSFERASE"/>
    <property type="match status" value="1"/>
</dbReference>
<proteinExistence type="predicted"/>
<evidence type="ECO:0000313" key="1">
    <source>
        <dbReference type="EMBL" id="MFD1066377.1"/>
    </source>
</evidence>
<protein>
    <submittedName>
        <fullName evidence="1">tRNA (Adenine(22)-N(1))-methyltransferase</fullName>
    </submittedName>
</protein>
<organism evidence="1 2">
    <name type="scientific">Oceanobacillus locisalsi</name>
    <dbReference type="NCBI Taxonomy" id="546107"/>
    <lineage>
        <taxon>Bacteria</taxon>
        <taxon>Bacillati</taxon>
        <taxon>Bacillota</taxon>
        <taxon>Bacilli</taxon>
        <taxon>Bacillales</taxon>
        <taxon>Bacillaceae</taxon>
        <taxon>Oceanobacillus</taxon>
    </lineage>
</organism>
<dbReference type="InterPro" id="IPR006901">
    <property type="entry name" value="TrmK"/>
</dbReference>
<reference evidence="2" key="1">
    <citation type="journal article" date="2019" name="Int. J. Syst. Evol. Microbiol.">
        <title>The Global Catalogue of Microorganisms (GCM) 10K type strain sequencing project: providing services to taxonomists for standard genome sequencing and annotation.</title>
        <authorList>
            <consortium name="The Broad Institute Genomics Platform"/>
            <consortium name="The Broad Institute Genome Sequencing Center for Infectious Disease"/>
            <person name="Wu L."/>
            <person name="Ma J."/>
        </authorList>
    </citation>
    <scope>NUCLEOTIDE SEQUENCE [LARGE SCALE GENOMIC DNA]</scope>
    <source>
        <strain evidence="2">CCUG 56608</strain>
    </source>
</reference>
<dbReference type="PIRSF" id="PIRSF018637">
    <property type="entry name" value="TrmK"/>
    <property type="match status" value="1"/>
</dbReference>
<comment type="caution">
    <text evidence="1">The sequence shown here is derived from an EMBL/GenBank/DDBJ whole genome shotgun (WGS) entry which is preliminary data.</text>
</comment>
<gene>
    <name evidence="1" type="ORF">ACFQ19_10110</name>
</gene>
<dbReference type="RefSeq" id="WP_379591956.1">
    <property type="nucleotide sequence ID" value="NZ_JBHTKK010000010.1"/>
</dbReference>
<dbReference type="Gene3D" id="1.10.287.1890">
    <property type="match status" value="1"/>
</dbReference>
<dbReference type="Proteomes" id="UP001597041">
    <property type="component" value="Unassembled WGS sequence"/>
</dbReference>
<name>A0ABW3NFR6_9BACI</name>
<dbReference type="Pfam" id="PF04816">
    <property type="entry name" value="TrmK"/>
    <property type="match status" value="1"/>
</dbReference>